<keyword evidence="4" id="KW-1134">Transmembrane beta strand</keyword>
<dbReference type="InterPro" id="IPR013686">
    <property type="entry name" value="Polypept-transport_assoc_ShlB"/>
</dbReference>
<dbReference type="Gene3D" id="3.10.20.310">
    <property type="entry name" value="membrane protein fhac"/>
    <property type="match status" value="1"/>
</dbReference>
<feature type="signal peptide" evidence="10">
    <location>
        <begin position="1"/>
        <end position="25"/>
    </location>
</feature>
<comment type="subcellular location">
    <subcellularLocation>
        <location evidence="1">Cell outer membrane</location>
    </subcellularLocation>
</comment>
<keyword evidence="6" id="KW-0653">Protein transport</keyword>
<accession>A0ABW7G2R1</accession>
<dbReference type="InterPro" id="IPR005565">
    <property type="entry name" value="Hemolysn_activator_HlyB_C"/>
</dbReference>
<keyword evidence="8" id="KW-0998">Cell outer membrane</keyword>
<keyword evidence="3" id="KW-0813">Transport</keyword>
<dbReference type="PANTHER" id="PTHR34597:SF1">
    <property type="entry name" value="HEME_HEMOPEXIN TRANSPORTER PROTEIN HUXB"/>
    <property type="match status" value="1"/>
</dbReference>
<organism evidence="12 13">
    <name type="scientific">Pelomonas nitida</name>
    <dbReference type="NCBI Taxonomy" id="3299027"/>
    <lineage>
        <taxon>Bacteria</taxon>
        <taxon>Pseudomonadati</taxon>
        <taxon>Pseudomonadota</taxon>
        <taxon>Betaproteobacteria</taxon>
        <taxon>Burkholderiales</taxon>
        <taxon>Sphaerotilaceae</taxon>
        <taxon>Roseateles</taxon>
    </lineage>
</organism>
<evidence type="ECO:0000256" key="3">
    <source>
        <dbReference type="ARBA" id="ARBA00022448"/>
    </source>
</evidence>
<evidence type="ECO:0000256" key="10">
    <source>
        <dbReference type="SAM" id="SignalP"/>
    </source>
</evidence>
<evidence type="ECO:0000256" key="7">
    <source>
        <dbReference type="ARBA" id="ARBA00023136"/>
    </source>
</evidence>
<dbReference type="Pfam" id="PF03865">
    <property type="entry name" value="ShlB"/>
    <property type="match status" value="1"/>
</dbReference>
<sequence length="565" mass="60801">MHRARRVLSPLAASAALLWVSMARAQTPPTGADLLREAERATQPARPADLSAPAAPRPTPATQGPGVVVEHFEVQGAQLIDAESLQGVLKPWVGQRQDLASLQRATEAIVEAYRQRGYLARAWLPEQEIRQGLVRIQVAEGRLSAVRIDNRSAPRALPDARVRDYLLARQKEGEPLRTDDVQRAVTLLNETPGMHAASVLEPGDKAGETRLVAAVTDAPLLSGNALLDNTGARATGEARVAVNLAVNGPLARGDQWTLASFGSKGSTYGRVGVAMPLGSDGLRATLQTSGLHYGYDLNTVRYAGNASTLGGLLSYPLQRSAERNASLQLAAERKRFKNLVAGVELSRKHIDLMTLSFNLDRRDAWGGGGVWMVAAQGVGGRLDMADNAADLAGDQLAGGPQRNGRFAHFNLSLTRLQRLDAQQTLTVSASAQKASKNLDPSEKFQLAGPYAVRAYSVSEPSVDSGLLLNVDWKFKFAPTWAASLFHDQGLGWRDENVNVATLQPNRIHLSGSGVELSWDGPDGLTARAALARRHGANPTRNPVTQQDADGRHKETRALLSLSKWF</sequence>
<keyword evidence="5" id="KW-0812">Transmembrane</keyword>
<dbReference type="PANTHER" id="PTHR34597">
    <property type="entry name" value="SLR1661 PROTEIN"/>
    <property type="match status" value="1"/>
</dbReference>
<feature type="compositionally biased region" description="Polar residues" evidence="9">
    <location>
        <begin position="538"/>
        <end position="547"/>
    </location>
</feature>
<evidence type="ECO:0000256" key="2">
    <source>
        <dbReference type="ARBA" id="ARBA00009055"/>
    </source>
</evidence>
<gene>
    <name evidence="12" type="ORF">ACG00X_05100</name>
</gene>
<keyword evidence="10" id="KW-0732">Signal</keyword>
<dbReference type="Gene3D" id="2.40.160.50">
    <property type="entry name" value="membrane protein fhac: a member of the omp85/tpsb transporter family"/>
    <property type="match status" value="1"/>
</dbReference>
<dbReference type="InterPro" id="IPR051544">
    <property type="entry name" value="TPS_OM_transporter"/>
</dbReference>
<keyword evidence="7" id="KW-0472">Membrane</keyword>
<evidence type="ECO:0000259" key="11">
    <source>
        <dbReference type="PROSITE" id="PS51779"/>
    </source>
</evidence>
<keyword evidence="13" id="KW-1185">Reference proteome</keyword>
<evidence type="ECO:0000256" key="1">
    <source>
        <dbReference type="ARBA" id="ARBA00004442"/>
    </source>
</evidence>
<evidence type="ECO:0000313" key="13">
    <source>
        <dbReference type="Proteomes" id="UP001606305"/>
    </source>
</evidence>
<feature type="region of interest" description="Disordered" evidence="9">
    <location>
        <begin position="38"/>
        <end position="64"/>
    </location>
</feature>
<reference evidence="12 13" key="1">
    <citation type="submission" date="2024-09" db="EMBL/GenBank/DDBJ databases">
        <title>Novel species of the genus Pelomonas and Roseateles isolated from streams.</title>
        <authorList>
            <person name="Lu H."/>
        </authorList>
    </citation>
    <scope>NUCLEOTIDE SEQUENCE [LARGE SCALE GENOMIC DNA]</scope>
    <source>
        <strain evidence="12 13">BYS96W</strain>
    </source>
</reference>
<dbReference type="EMBL" id="JBIGIA010000003">
    <property type="protein sequence ID" value="MFG6456202.1"/>
    <property type="molecule type" value="Genomic_DNA"/>
</dbReference>
<dbReference type="InterPro" id="IPR034746">
    <property type="entry name" value="POTRA"/>
</dbReference>
<evidence type="ECO:0000256" key="4">
    <source>
        <dbReference type="ARBA" id="ARBA00022452"/>
    </source>
</evidence>
<comment type="caution">
    <text evidence="12">The sequence shown here is derived from an EMBL/GenBank/DDBJ whole genome shotgun (WGS) entry which is preliminary data.</text>
</comment>
<dbReference type="Proteomes" id="UP001606305">
    <property type="component" value="Unassembled WGS sequence"/>
</dbReference>
<protein>
    <submittedName>
        <fullName evidence="12">ShlB/FhaC/HecB family hemolysin secretion/activation protein</fullName>
    </submittedName>
</protein>
<dbReference type="Pfam" id="PF08479">
    <property type="entry name" value="POTRA_2"/>
    <property type="match status" value="1"/>
</dbReference>
<evidence type="ECO:0000256" key="6">
    <source>
        <dbReference type="ARBA" id="ARBA00022927"/>
    </source>
</evidence>
<feature type="region of interest" description="Disordered" evidence="9">
    <location>
        <begin position="533"/>
        <end position="552"/>
    </location>
</feature>
<dbReference type="PROSITE" id="PS51779">
    <property type="entry name" value="POTRA"/>
    <property type="match status" value="1"/>
</dbReference>
<name>A0ABW7G2R1_9BURK</name>
<feature type="domain" description="POTRA" evidence="11">
    <location>
        <begin position="67"/>
        <end position="141"/>
    </location>
</feature>
<feature type="chain" id="PRO_5045970085" evidence="10">
    <location>
        <begin position="26"/>
        <end position="565"/>
    </location>
</feature>
<comment type="similarity">
    <text evidence="2">Belongs to the TPS (TC 1.B.20) family.</text>
</comment>
<proteinExistence type="inferred from homology"/>
<evidence type="ECO:0000313" key="12">
    <source>
        <dbReference type="EMBL" id="MFG6456202.1"/>
    </source>
</evidence>
<evidence type="ECO:0000256" key="9">
    <source>
        <dbReference type="SAM" id="MobiDB-lite"/>
    </source>
</evidence>
<evidence type="ECO:0000256" key="8">
    <source>
        <dbReference type="ARBA" id="ARBA00023237"/>
    </source>
</evidence>
<dbReference type="RefSeq" id="WP_394486918.1">
    <property type="nucleotide sequence ID" value="NZ_JBIGIA010000003.1"/>
</dbReference>
<evidence type="ECO:0000256" key="5">
    <source>
        <dbReference type="ARBA" id="ARBA00022692"/>
    </source>
</evidence>